<feature type="chain" id="PRO_5040986815" evidence="1">
    <location>
        <begin position="17"/>
        <end position="264"/>
    </location>
</feature>
<organism evidence="2 3">
    <name type="scientific">Paraflavisolibacter caeni</name>
    <dbReference type="NCBI Taxonomy" id="2982496"/>
    <lineage>
        <taxon>Bacteria</taxon>
        <taxon>Pseudomonadati</taxon>
        <taxon>Bacteroidota</taxon>
        <taxon>Chitinophagia</taxon>
        <taxon>Chitinophagales</taxon>
        <taxon>Chitinophagaceae</taxon>
        <taxon>Paraflavisolibacter</taxon>
    </lineage>
</organism>
<reference evidence="2" key="1">
    <citation type="submission" date="2022-09" db="EMBL/GenBank/DDBJ databases">
        <authorList>
            <person name="Yuan C."/>
            <person name="Ke Z."/>
        </authorList>
    </citation>
    <scope>NUCLEOTIDE SEQUENCE</scope>
    <source>
        <strain evidence="2">LB-8</strain>
    </source>
</reference>
<keyword evidence="3" id="KW-1185">Reference proteome</keyword>
<dbReference type="Proteomes" id="UP001155483">
    <property type="component" value="Unassembled WGS sequence"/>
</dbReference>
<gene>
    <name evidence="2" type="ORF">OCK74_25960</name>
</gene>
<evidence type="ECO:0000313" key="3">
    <source>
        <dbReference type="Proteomes" id="UP001155483"/>
    </source>
</evidence>
<keyword evidence="1" id="KW-0732">Signal</keyword>
<proteinExistence type="predicted"/>
<name>A0A9X3BAD5_9BACT</name>
<evidence type="ECO:0000313" key="2">
    <source>
        <dbReference type="EMBL" id="MCU7552591.1"/>
    </source>
</evidence>
<dbReference type="RefSeq" id="WP_279300028.1">
    <property type="nucleotide sequence ID" value="NZ_JAOTIF010000038.1"/>
</dbReference>
<dbReference type="EMBL" id="JAOTIF010000038">
    <property type="protein sequence ID" value="MCU7552591.1"/>
    <property type="molecule type" value="Genomic_DNA"/>
</dbReference>
<comment type="caution">
    <text evidence="2">The sequence shown here is derived from an EMBL/GenBank/DDBJ whole genome shotgun (WGS) entry which is preliminary data.</text>
</comment>
<dbReference type="AlphaFoldDB" id="A0A9X3BAD5"/>
<accession>A0A9X3BAD5</accession>
<protein>
    <submittedName>
        <fullName evidence="2">Uncharacterized protein</fullName>
    </submittedName>
</protein>
<sequence>MKKIFLLLLITAFAFARTNAQVSFGPPTFTAIDPVTITVDVTGTPMAGETEAYIWIFSNASVSGNAAYPNKDGNVNGSWGNSSDAAKMTAAGTNKWKFTFTATELFGQTPAQLKDFGFLLKSKTGSKQSPDYKPYAFEPLIFTPTLFRNFPAKVGVEDVITVNLDKSLATDVNTSRMTPASVTVTFYNDGNPAVAVGTLNNVPVRNNGSIWSATFIPTQATIVLPGGTKLKSFKYKFNGTILDTDGKTSNVSTSETEVPFSDLK</sequence>
<evidence type="ECO:0000256" key="1">
    <source>
        <dbReference type="SAM" id="SignalP"/>
    </source>
</evidence>
<feature type="signal peptide" evidence="1">
    <location>
        <begin position="1"/>
        <end position="16"/>
    </location>
</feature>
<reference evidence="2" key="2">
    <citation type="submission" date="2023-04" db="EMBL/GenBank/DDBJ databases">
        <title>Paracnuella aquatica gen. nov., sp. nov., a member of the family Chitinophagaceae isolated from a hot spring.</title>
        <authorList>
            <person name="Wang C."/>
        </authorList>
    </citation>
    <scope>NUCLEOTIDE SEQUENCE</scope>
    <source>
        <strain evidence="2">LB-8</strain>
    </source>
</reference>